<evidence type="ECO:0000313" key="2">
    <source>
        <dbReference type="Proteomes" id="UP000037460"/>
    </source>
</evidence>
<dbReference type="Gene3D" id="2.60.120.620">
    <property type="entry name" value="q2cbj1_9rhob like domain"/>
    <property type="match status" value="1"/>
</dbReference>
<comment type="caution">
    <text evidence="1">The sequence shown here is derived from an EMBL/GenBank/DDBJ whole genome shotgun (WGS) entry which is preliminary data.</text>
</comment>
<keyword evidence="2" id="KW-1185">Reference proteome</keyword>
<evidence type="ECO:0000313" key="1">
    <source>
        <dbReference type="EMBL" id="KOO27937.1"/>
    </source>
</evidence>
<name>A0A0M0JNQ1_9EUKA</name>
<gene>
    <name evidence="1" type="ORF">Ctob_001235</name>
</gene>
<protein>
    <submittedName>
        <fullName evidence="1">Uncharacterized protein</fullName>
    </submittedName>
</protein>
<dbReference type="SUPFAM" id="SSF51197">
    <property type="entry name" value="Clavaminate synthase-like"/>
    <property type="match status" value="1"/>
</dbReference>
<reference evidence="2" key="1">
    <citation type="journal article" date="2015" name="PLoS Genet.">
        <title>Genome Sequence and Transcriptome Analyses of Chrysochromulina tobin: Metabolic Tools for Enhanced Algal Fitness in the Prominent Order Prymnesiales (Haptophyceae).</title>
        <authorList>
            <person name="Hovde B.T."/>
            <person name="Deodato C.R."/>
            <person name="Hunsperger H.M."/>
            <person name="Ryken S.A."/>
            <person name="Yost W."/>
            <person name="Jha R.K."/>
            <person name="Patterson J."/>
            <person name="Monnat R.J. Jr."/>
            <person name="Barlow S.B."/>
            <person name="Starkenburg S.R."/>
            <person name="Cattolico R.A."/>
        </authorList>
    </citation>
    <scope>NUCLEOTIDE SEQUENCE</scope>
    <source>
        <strain evidence="2">CCMP291</strain>
    </source>
</reference>
<accession>A0A0M0JNQ1</accession>
<proteinExistence type="predicted"/>
<dbReference type="EMBL" id="JWZX01002641">
    <property type="protein sequence ID" value="KOO27937.1"/>
    <property type="molecule type" value="Genomic_DNA"/>
</dbReference>
<sequence length="443" mass="47659">MALSAARPKVASRKRRCCGRVGWLLVFPCILAATLSDQFAKILAALLFTRPGSQSCVPPEELGLGSASPLRPLTEEEIAAFERDGSVILPGILDAVWLERLHALASDVFKHPNTWDVIYSRLIANFYCAQKSILLHHTSVCGRELAESAPTTAIAAALLRSTTLQVCEPTEGLANFRKPSGWFATTLGISQTCGTTGFHTDDAYIPVGRRDPSRAAVVRLWMPLTNFTSRHFRFAALNESSAARAERAAAGLEALHGTSYRKDALLEDSGVLSRPGQVLEAGEMRPGDILAFSGETAHSATALDCDDPSVGGCLRLILSFSGDNAVFVGGRSTGLIPLHDNQTEGERPGGVQFPTVFPDATAAPWEWQPLEPSVHTLAAAIWFALSSGTQSFTGYSWRKQLVYIVRVGWYTVVNVWDHPEGALSLVGHFGGSLLGWMGGLATT</sequence>
<organism evidence="1 2">
    <name type="scientific">Chrysochromulina tobinii</name>
    <dbReference type="NCBI Taxonomy" id="1460289"/>
    <lineage>
        <taxon>Eukaryota</taxon>
        <taxon>Haptista</taxon>
        <taxon>Haptophyta</taxon>
        <taxon>Prymnesiophyceae</taxon>
        <taxon>Prymnesiales</taxon>
        <taxon>Chrysochromulinaceae</taxon>
        <taxon>Chrysochromulina</taxon>
    </lineage>
</organism>
<dbReference type="Proteomes" id="UP000037460">
    <property type="component" value="Unassembled WGS sequence"/>
</dbReference>
<dbReference type="AlphaFoldDB" id="A0A0M0JNQ1"/>